<feature type="transmembrane region" description="Helical" evidence="1">
    <location>
        <begin position="77"/>
        <end position="96"/>
    </location>
</feature>
<reference evidence="3" key="2">
    <citation type="journal article" date="2017" name="J. Anim. Genet.">
        <title>Multiple reference genome sequences of hot pepper reveal the massive evolution of plant disease resistance genes by retroduplication.</title>
        <authorList>
            <person name="Kim S."/>
            <person name="Park J."/>
            <person name="Yeom S.-I."/>
            <person name="Kim Y.-M."/>
            <person name="Seo E."/>
            <person name="Kim K.-T."/>
            <person name="Kim M.-S."/>
            <person name="Lee J.M."/>
            <person name="Cheong K."/>
            <person name="Shin H.-S."/>
            <person name="Kim S.-B."/>
            <person name="Han K."/>
            <person name="Lee J."/>
            <person name="Park M."/>
            <person name="Lee H.-A."/>
            <person name="Lee H.-Y."/>
            <person name="Lee Y."/>
            <person name="Oh S."/>
            <person name="Lee J.H."/>
            <person name="Choi E."/>
            <person name="Choi E."/>
            <person name="Lee S.E."/>
            <person name="Jeon J."/>
            <person name="Kim H."/>
            <person name="Choi G."/>
            <person name="Song H."/>
            <person name="Lee J."/>
            <person name="Lee S.-C."/>
            <person name="Kwon J.-K."/>
            <person name="Lee H.-Y."/>
            <person name="Koo N."/>
            <person name="Hong Y."/>
            <person name="Kim R.W."/>
            <person name="Kang W.-H."/>
            <person name="Huh J.H."/>
            <person name="Kang B.-C."/>
            <person name="Yang T.-J."/>
            <person name="Lee Y.-H."/>
            <person name="Bennetzen J.L."/>
            <person name="Choi D."/>
        </authorList>
    </citation>
    <scope>NUCLEOTIDE SEQUENCE [LARGE SCALE GENOMIC DNA]</scope>
    <source>
        <strain evidence="3">cv. PBC81</strain>
    </source>
</reference>
<evidence type="ECO:0000256" key="1">
    <source>
        <dbReference type="SAM" id="Phobius"/>
    </source>
</evidence>
<keyword evidence="1" id="KW-0472">Membrane</keyword>
<reference evidence="2 3" key="1">
    <citation type="journal article" date="2017" name="Genome Biol.">
        <title>New reference genome sequences of hot pepper reveal the massive evolution of plant disease-resistance genes by retroduplication.</title>
        <authorList>
            <person name="Kim S."/>
            <person name="Park J."/>
            <person name="Yeom S.I."/>
            <person name="Kim Y.M."/>
            <person name="Seo E."/>
            <person name="Kim K.T."/>
            <person name="Kim M.S."/>
            <person name="Lee J.M."/>
            <person name="Cheong K."/>
            <person name="Shin H.S."/>
            <person name="Kim S.B."/>
            <person name="Han K."/>
            <person name="Lee J."/>
            <person name="Park M."/>
            <person name="Lee H.A."/>
            <person name="Lee H.Y."/>
            <person name="Lee Y."/>
            <person name="Oh S."/>
            <person name="Lee J.H."/>
            <person name="Choi E."/>
            <person name="Choi E."/>
            <person name="Lee S.E."/>
            <person name="Jeon J."/>
            <person name="Kim H."/>
            <person name="Choi G."/>
            <person name="Song H."/>
            <person name="Lee J."/>
            <person name="Lee S.C."/>
            <person name="Kwon J.K."/>
            <person name="Lee H.Y."/>
            <person name="Koo N."/>
            <person name="Hong Y."/>
            <person name="Kim R.W."/>
            <person name="Kang W.H."/>
            <person name="Huh J.H."/>
            <person name="Kang B.C."/>
            <person name="Yang T.J."/>
            <person name="Lee Y.H."/>
            <person name="Bennetzen J.L."/>
            <person name="Choi D."/>
        </authorList>
    </citation>
    <scope>NUCLEOTIDE SEQUENCE [LARGE SCALE GENOMIC DNA]</scope>
    <source>
        <strain evidence="3">cv. PBC81</strain>
    </source>
</reference>
<organism evidence="2 3">
    <name type="scientific">Capsicum baccatum</name>
    <name type="common">Peruvian pepper</name>
    <dbReference type="NCBI Taxonomy" id="33114"/>
    <lineage>
        <taxon>Eukaryota</taxon>
        <taxon>Viridiplantae</taxon>
        <taxon>Streptophyta</taxon>
        <taxon>Embryophyta</taxon>
        <taxon>Tracheophyta</taxon>
        <taxon>Spermatophyta</taxon>
        <taxon>Magnoliopsida</taxon>
        <taxon>eudicotyledons</taxon>
        <taxon>Gunneridae</taxon>
        <taxon>Pentapetalae</taxon>
        <taxon>asterids</taxon>
        <taxon>lamiids</taxon>
        <taxon>Solanales</taxon>
        <taxon>Solanaceae</taxon>
        <taxon>Solanoideae</taxon>
        <taxon>Capsiceae</taxon>
        <taxon>Capsicum</taxon>
    </lineage>
</organism>
<accession>A0A2G2V8F0</accession>
<protein>
    <submittedName>
        <fullName evidence="2">Uncharacterized protein</fullName>
    </submittedName>
</protein>
<evidence type="ECO:0000313" key="2">
    <source>
        <dbReference type="EMBL" id="PHT29247.1"/>
    </source>
</evidence>
<evidence type="ECO:0000313" key="3">
    <source>
        <dbReference type="Proteomes" id="UP000224567"/>
    </source>
</evidence>
<name>A0A2G2V8F0_CAPBA</name>
<comment type="caution">
    <text evidence="2">The sequence shown here is derived from an EMBL/GenBank/DDBJ whole genome shotgun (WGS) entry which is preliminary data.</text>
</comment>
<keyword evidence="1" id="KW-1133">Transmembrane helix</keyword>
<dbReference type="Proteomes" id="UP000224567">
    <property type="component" value="Unassembled WGS sequence"/>
</dbReference>
<gene>
    <name evidence="2" type="ORF">CQW23_31119</name>
</gene>
<keyword evidence="1" id="KW-0812">Transmembrane</keyword>
<keyword evidence="3" id="KW-1185">Reference proteome</keyword>
<dbReference type="AlphaFoldDB" id="A0A2G2V8F0"/>
<dbReference type="EMBL" id="MLFT02000130">
    <property type="protein sequence ID" value="PHT29247.1"/>
    <property type="molecule type" value="Genomic_DNA"/>
</dbReference>
<proteinExistence type="predicted"/>
<sequence>MEERWPSGLRCIIRIAIRILFTEGSNPSLSVLSPNSLMLMTEMYQIAMEKMIPTVRPFFDIYSLFLIAVFVKVLKRVLVKIAIFLIHLFFLAWILVERPPIPPLACPALGAIPSMSLQEFQPMLPAQQAQPYGSGSSQQFLPLGHANVVMPQPSQIQFPQPMQQQIISSSGIIIDCTVNGSVPIYCNSYMDS</sequence>